<sequence length="199" mass="22189">MTFRAAGGPAGCADSSSHTVDGVHVVSRMSVEAALRAAVRQVFDDQRQLFTEGAHERSVVFHIAGHLASWVRTQLPSLAVDVEYNRWTRNEKDWLAKRLTLPGGTQVVYPDLIIHRRGRSRPADNVLVVEVKREGADPEAVQHDLDKLHAFSLEPFHYQHAVLLELPRGDRTPRWYWCPAAPSPAGPRTGTPPLAPVWI</sequence>
<accession>A0A919NCG7</accession>
<reference evidence="1" key="1">
    <citation type="submission" date="2021-01" db="EMBL/GenBank/DDBJ databases">
        <title>Whole genome shotgun sequence of Actinoplanes siamensis NBRC 109076.</title>
        <authorList>
            <person name="Komaki H."/>
            <person name="Tamura T."/>
        </authorList>
    </citation>
    <scope>NUCLEOTIDE SEQUENCE</scope>
    <source>
        <strain evidence="1">NBRC 109076</strain>
    </source>
</reference>
<keyword evidence="2" id="KW-1185">Reference proteome</keyword>
<name>A0A919NCG7_9ACTN</name>
<dbReference type="Proteomes" id="UP000629619">
    <property type="component" value="Unassembled WGS sequence"/>
</dbReference>
<protein>
    <submittedName>
        <fullName evidence="1">Uncharacterized protein</fullName>
    </submittedName>
</protein>
<evidence type="ECO:0000313" key="1">
    <source>
        <dbReference type="EMBL" id="GIF08297.1"/>
    </source>
</evidence>
<comment type="caution">
    <text evidence="1">The sequence shown here is derived from an EMBL/GenBank/DDBJ whole genome shotgun (WGS) entry which is preliminary data.</text>
</comment>
<proteinExistence type="predicted"/>
<dbReference type="AlphaFoldDB" id="A0A919NCG7"/>
<evidence type="ECO:0000313" key="2">
    <source>
        <dbReference type="Proteomes" id="UP000629619"/>
    </source>
</evidence>
<dbReference type="EMBL" id="BOMW01000061">
    <property type="protein sequence ID" value="GIF08297.1"/>
    <property type="molecule type" value="Genomic_DNA"/>
</dbReference>
<organism evidence="1 2">
    <name type="scientific">Actinoplanes siamensis</name>
    <dbReference type="NCBI Taxonomy" id="1223317"/>
    <lineage>
        <taxon>Bacteria</taxon>
        <taxon>Bacillati</taxon>
        <taxon>Actinomycetota</taxon>
        <taxon>Actinomycetes</taxon>
        <taxon>Micromonosporales</taxon>
        <taxon>Micromonosporaceae</taxon>
        <taxon>Actinoplanes</taxon>
    </lineage>
</organism>
<gene>
    <name evidence="1" type="ORF">Asi03nite_58350</name>
</gene>